<dbReference type="PANTHER" id="PTHR45690:SF19">
    <property type="entry name" value="NACHT, LRR AND PYD DOMAINS-CONTAINING PROTEIN 3"/>
    <property type="match status" value="1"/>
</dbReference>
<dbReference type="InterPro" id="IPR041075">
    <property type="entry name" value="NOD1/2_WH"/>
</dbReference>
<dbReference type="Pfam" id="PF05729">
    <property type="entry name" value="NACHT"/>
    <property type="match status" value="1"/>
</dbReference>
<protein>
    <submittedName>
        <fullName evidence="8">NACHT, LRR and PYD domains-containing protein 12-like</fullName>
    </submittedName>
</protein>
<dbReference type="Pfam" id="PF17779">
    <property type="entry name" value="WHD_NOD2"/>
    <property type="match status" value="1"/>
</dbReference>
<evidence type="ECO:0000259" key="6">
    <source>
        <dbReference type="PROSITE" id="PS50837"/>
    </source>
</evidence>
<evidence type="ECO:0000256" key="5">
    <source>
        <dbReference type="ARBA" id="ARBA00022840"/>
    </source>
</evidence>
<organism evidence="7 8">
    <name type="scientific">Actinia tenebrosa</name>
    <name type="common">Australian red waratah sea anemone</name>
    <dbReference type="NCBI Taxonomy" id="6105"/>
    <lineage>
        <taxon>Eukaryota</taxon>
        <taxon>Metazoa</taxon>
        <taxon>Cnidaria</taxon>
        <taxon>Anthozoa</taxon>
        <taxon>Hexacorallia</taxon>
        <taxon>Actiniaria</taxon>
        <taxon>Actiniidae</taxon>
        <taxon>Actinia</taxon>
    </lineage>
</organism>
<evidence type="ECO:0000256" key="4">
    <source>
        <dbReference type="ARBA" id="ARBA00022741"/>
    </source>
</evidence>
<dbReference type="KEGG" id="aten:116305558"/>
<evidence type="ECO:0000256" key="1">
    <source>
        <dbReference type="ARBA" id="ARBA00004496"/>
    </source>
</evidence>
<dbReference type="OrthoDB" id="5951217at2759"/>
<dbReference type="FunCoup" id="A0A6P8J067">
    <property type="interactions" value="1457"/>
</dbReference>
<name>A0A6P8J067_ACTTE</name>
<evidence type="ECO:0000313" key="7">
    <source>
        <dbReference type="Proteomes" id="UP000515163"/>
    </source>
</evidence>
<dbReference type="PROSITE" id="PS50837">
    <property type="entry name" value="NACHT"/>
    <property type="match status" value="1"/>
</dbReference>
<reference evidence="8" key="1">
    <citation type="submission" date="2025-08" db="UniProtKB">
        <authorList>
            <consortium name="RefSeq"/>
        </authorList>
    </citation>
    <scope>IDENTIFICATION</scope>
    <source>
        <tissue evidence="8">Tentacle</tissue>
    </source>
</reference>
<dbReference type="Proteomes" id="UP000515163">
    <property type="component" value="Unplaced"/>
</dbReference>
<feature type="domain" description="NACHT" evidence="6">
    <location>
        <begin position="94"/>
        <end position="244"/>
    </location>
</feature>
<feature type="unsure residue" description="I or L" evidence="8">
    <location>
        <position position="122"/>
    </location>
</feature>
<dbReference type="InterPro" id="IPR007111">
    <property type="entry name" value="NACHT_NTPase"/>
</dbReference>
<dbReference type="InterPro" id="IPR027417">
    <property type="entry name" value="P-loop_NTPase"/>
</dbReference>
<evidence type="ECO:0000313" key="8">
    <source>
        <dbReference type="RefSeq" id="XP_031571355.1"/>
    </source>
</evidence>
<gene>
    <name evidence="8" type="primary">LOC116305558</name>
</gene>
<dbReference type="InParanoid" id="A0A6P8J067"/>
<keyword evidence="2" id="KW-0963">Cytoplasm</keyword>
<keyword evidence="4" id="KW-0547">Nucleotide-binding</keyword>
<accession>A0A6P8J067</accession>
<dbReference type="SUPFAM" id="SSF52540">
    <property type="entry name" value="P-loop containing nucleoside triphosphate hydrolases"/>
    <property type="match status" value="1"/>
</dbReference>
<dbReference type="RefSeq" id="XP_031571355.1">
    <property type="nucleotide sequence ID" value="XM_031715495.1"/>
</dbReference>
<dbReference type="Gene3D" id="3.40.50.300">
    <property type="entry name" value="P-loop containing nucleotide triphosphate hydrolases"/>
    <property type="match status" value="1"/>
</dbReference>
<sequence length="523" mass="60780">MMWYINNCSQALKSSVEIRTESSKMMPSHDGRSVKTDNIFTNLTVYYADEKQEKKEQAKDLGRSEQLQEYTKRTMSCKVEKYEDIFIDMKGENPKLLLTGKAGIGKTLLCEKVIRDWSMNRLFQKENTPNIQFAYLLKFRQLSLQGDKKMNLQELLNCSPLLDHNSVINDSLFEHLIQNPSKVLIILDGFDECSEEHRKQIASDYEEQYPNDSKEKMPIPALCSKLIRGKVLRNSVVLVSSRPGKAEKLGKVQFDRYVEISGFSPEQVIEYVDKYFSEPGKEQTKKVVREHVEKNENLISFCHIPLSSLLLCWCLEWRISRSGITENLPDKITYLYDEVVKVLVKKLHANLKYSEMSEYAKKIANETINKLAKLAANLLKESKYIFDEQDMKKLGLTEDEIENLKVSGILHCDPGIRTTPLQTKAEFSFTHLTLQEYLSSYFFVKNKEIPEKVSGQTFVFMCGLLSRKKHGEKLMNKLIQQVAPKDREDNVNKLLMLQCLYEYGEQELTKQTINNLYYRYCNR</sequence>
<dbReference type="PANTHER" id="PTHR45690">
    <property type="entry name" value="NACHT, LRR AND PYD DOMAINS-CONTAINING PROTEIN 12"/>
    <property type="match status" value="1"/>
</dbReference>
<dbReference type="GO" id="GO:0005524">
    <property type="term" value="F:ATP binding"/>
    <property type="evidence" value="ECO:0007669"/>
    <property type="project" value="UniProtKB-KW"/>
</dbReference>
<keyword evidence="5" id="KW-0067">ATP-binding</keyword>
<evidence type="ECO:0000256" key="2">
    <source>
        <dbReference type="ARBA" id="ARBA00022490"/>
    </source>
</evidence>
<comment type="subcellular location">
    <subcellularLocation>
        <location evidence="1">Cytoplasm</location>
    </subcellularLocation>
</comment>
<keyword evidence="7" id="KW-1185">Reference proteome</keyword>
<dbReference type="AlphaFoldDB" id="A0A6P8J067"/>
<evidence type="ECO:0000256" key="3">
    <source>
        <dbReference type="ARBA" id="ARBA00022737"/>
    </source>
</evidence>
<proteinExistence type="predicted"/>
<keyword evidence="3" id="KW-0677">Repeat</keyword>
<dbReference type="GO" id="GO:0005737">
    <property type="term" value="C:cytoplasm"/>
    <property type="evidence" value="ECO:0007669"/>
    <property type="project" value="UniProtKB-SubCell"/>
</dbReference>
<dbReference type="InterPro" id="IPR050637">
    <property type="entry name" value="NLRP_innate_immun_reg"/>
</dbReference>